<evidence type="ECO:0000313" key="3">
    <source>
        <dbReference type="Proteomes" id="UP000614601"/>
    </source>
</evidence>
<comment type="caution">
    <text evidence="2">The sequence shown here is derived from an EMBL/GenBank/DDBJ whole genome shotgun (WGS) entry which is preliminary data.</text>
</comment>
<evidence type="ECO:0000256" key="1">
    <source>
        <dbReference type="SAM" id="MobiDB-lite"/>
    </source>
</evidence>
<dbReference type="EMBL" id="CAJFCW020000004">
    <property type="protein sequence ID" value="CAG9111324.1"/>
    <property type="molecule type" value="Genomic_DNA"/>
</dbReference>
<organism evidence="2 3">
    <name type="scientific">Bursaphelenchus okinawaensis</name>
    <dbReference type="NCBI Taxonomy" id="465554"/>
    <lineage>
        <taxon>Eukaryota</taxon>
        <taxon>Metazoa</taxon>
        <taxon>Ecdysozoa</taxon>
        <taxon>Nematoda</taxon>
        <taxon>Chromadorea</taxon>
        <taxon>Rhabditida</taxon>
        <taxon>Tylenchina</taxon>
        <taxon>Tylenchomorpha</taxon>
        <taxon>Aphelenchoidea</taxon>
        <taxon>Aphelenchoididae</taxon>
        <taxon>Bursaphelenchus</taxon>
    </lineage>
</organism>
<protein>
    <submittedName>
        <fullName evidence="2">Uncharacterized protein</fullName>
    </submittedName>
</protein>
<gene>
    <name evidence="2" type="ORF">BOKJ2_LOCUS7894</name>
</gene>
<name>A0A811KQD2_9BILA</name>
<dbReference type="EMBL" id="CAJFDH010000004">
    <property type="protein sequence ID" value="CAD5218684.1"/>
    <property type="molecule type" value="Genomic_DNA"/>
</dbReference>
<evidence type="ECO:0000313" key="2">
    <source>
        <dbReference type="EMBL" id="CAD5218684.1"/>
    </source>
</evidence>
<feature type="region of interest" description="Disordered" evidence="1">
    <location>
        <begin position="181"/>
        <end position="232"/>
    </location>
</feature>
<dbReference type="AlphaFoldDB" id="A0A811KQD2"/>
<sequence>MSGHDDRALSISKHEIELANQRPKFEAWLVENASQAGQPEYEEYVNRFRQWEAGLIQQLAELRNSISRQPIIDTPTLPQQSLDEQIADLVKDIKMKDFIAGLMALTRNDSTFVAKLTKIVQRETQPNYYSAPPPVIPTPVIPAVTAAPYGGIQIPSYPPPTVSHVPTTFLNINKQSIRPVGPSAHVPQPAYSQSSGLPEGWVIDEPVRRQKRSPIPERKHLPKLPFQDFSQT</sequence>
<dbReference type="Proteomes" id="UP000783686">
    <property type="component" value="Unassembled WGS sequence"/>
</dbReference>
<reference evidence="2" key="1">
    <citation type="submission" date="2020-09" db="EMBL/GenBank/DDBJ databases">
        <authorList>
            <person name="Kikuchi T."/>
        </authorList>
    </citation>
    <scope>NUCLEOTIDE SEQUENCE</scope>
    <source>
        <strain evidence="2">SH1</strain>
    </source>
</reference>
<keyword evidence="3" id="KW-1185">Reference proteome</keyword>
<dbReference type="OrthoDB" id="5793875at2759"/>
<dbReference type="Proteomes" id="UP000614601">
    <property type="component" value="Unassembled WGS sequence"/>
</dbReference>
<accession>A0A811KQD2</accession>
<proteinExistence type="predicted"/>